<reference evidence="4 5" key="1">
    <citation type="submission" date="2024-01" db="EMBL/GenBank/DDBJ databases">
        <title>The genomes of 5 underutilized Papilionoideae crops provide insights into root nodulation and disease resistance.</title>
        <authorList>
            <person name="Yuan L."/>
        </authorList>
    </citation>
    <scope>NUCLEOTIDE SEQUENCE [LARGE SCALE GENOMIC DNA]</scope>
    <source>
        <strain evidence="4">LY-2023</strain>
        <tissue evidence="4">Leaf</tissue>
    </source>
</reference>
<dbReference type="Gene3D" id="1.25.70.10">
    <property type="entry name" value="Transcription termination factor 3, mitochondrial"/>
    <property type="match status" value="1"/>
</dbReference>
<dbReference type="Proteomes" id="UP001359559">
    <property type="component" value="Unassembled WGS sequence"/>
</dbReference>
<dbReference type="GO" id="GO:0006353">
    <property type="term" value="P:DNA-templated transcription termination"/>
    <property type="evidence" value="ECO:0007669"/>
    <property type="project" value="UniProtKB-KW"/>
</dbReference>
<accession>A0AAN9PU41</accession>
<dbReference type="SMART" id="SM00733">
    <property type="entry name" value="Mterf"/>
    <property type="match status" value="3"/>
</dbReference>
<dbReference type="InterPro" id="IPR038538">
    <property type="entry name" value="MTERF_sf"/>
</dbReference>
<dbReference type="InterPro" id="IPR003690">
    <property type="entry name" value="MTERF"/>
</dbReference>
<sequence>MPPAVGAVALHSSIYSISSKKPTSNLHVSPNPTSLLQNHPLYTPTHAKLSLEFKEKILCLEVMGVDTSKALSQNPTLCITSCEKLKPALVYLKRLRLKDLKALAYQHSVLLESNAERILIPKLKFLQNLGFSKDEGNGEKVEEAERVSLVLFFSLENRIKPKHIEVVQSGISLPLSAMLKSADEEFRKLIRQIGG</sequence>
<keyword evidence="2" id="KW-0806">Transcription termination</keyword>
<evidence type="ECO:0000313" key="4">
    <source>
        <dbReference type="EMBL" id="KAK7310761.1"/>
    </source>
</evidence>
<name>A0AAN9PU41_CLITE</name>
<comment type="similarity">
    <text evidence="1">Belongs to the mTERF family.</text>
</comment>
<keyword evidence="5" id="KW-1185">Reference proteome</keyword>
<dbReference type="AlphaFoldDB" id="A0AAN9PU41"/>
<keyword evidence="2" id="KW-0804">Transcription</keyword>
<proteinExistence type="inferred from homology"/>
<evidence type="ECO:0000256" key="3">
    <source>
        <dbReference type="ARBA" id="ARBA00022946"/>
    </source>
</evidence>
<gene>
    <name evidence="4" type="ORF">RJT34_08473</name>
</gene>
<keyword evidence="2" id="KW-0805">Transcription regulation</keyword>
<keyword evidence="3" id="KW-0809">Transit peptide</keyword>
<organism evidence="4 5">
    <name type="scientific">Clitoria ternatea</name>
    <name type="common">Butterfly pea</name>
    <dbReference type="NCBI Taxonomy" id="43366"/>
    <lineage>
        <taxon>Eukaryota</taxon>
        <taxon>Viridiplantae</taxon>
        <taxon>Streptophyta</taxon>
        <taxon>Embryophyta</taxon>
        <taxon>Tracheophyta</taxon>
        <taxon>Spermatophyta</taxon>
        <taxon>Magnoliopsida</taxon>
        <taxon>eudicotyledons</taxon>
        <taxon>Gunneridae</taxon>
        <taxon>Pentapetalae</taxon>
        <taxon>rosids</taxon>
        <taxon>fabids</taxon>
        <taxon>Fabales</taxon>
        <taxon>Fabaceae</taxon>
        <taxon>Papilionoideae</taxon>
        <taxon>50 kb inversion clade</taxon>
        <taxon>NPAAA clade</taxon>
        <taxon>indigoferoid/millettioid clade</taxon>
        <taxon>Phaseoleae</taxon>
        <taxon>Clitoria</taxon>
    </lineage>
</organism>
<comment type="caution">
    <text evidence="4">The sequence shown here is derived from an EMBL/GenBank/DDBJ whole genome shotgun (WGS) entry which is preliminary data.</text>
</comment>
<dbReference type="EMBL" id="JAYKXN010000002">
    <property type="protein sequence ID" value="KAK7310761.1"/>
    <property type="molecule type" value="Genomic_DNA"/>
</dbReference>
<dbReference type="GO" id="GO:0003676">
    <property type="term" value="F:nucleic acid binding"/>
    <property type="evidence" value="ECO:0007669"/>
    <property type="project" value="InterPro"/>
</dbReference>
<evidence type="ECO:0000256" key="1">
    <source>
        <dbReference type="ARBA" id="ARBA00007692"/>
    </source>
</evidence>
<protein>
    <submittedName>
        <fullName evidence="4">Uncharacterized protein</fullName>
    </submittedName>
</protein>
<evidence type="ECO:0000313" key="5">
    <source>
        <dbReference type="Proteomes" id="UP001359559"/>
    </source>
</evidence>
<evidence type="ECO:0000256" key="2">
    <source>
        <dbReference type="ARBA" id="ARBA00022472"/>
    </source>
</evidence>